<name>A0A2P2R4H4_RHIMU</name>
<protein>
    <submittedName>
        <fullName evidence="1">Uncharacterized protein</fullName>
    </submittedName>
</protein>
<proteinExistence type="predicted"/>
<reference evidence="1" key="1">
    <citation type="submission" date="2018-02" db="EMBL/GenBank/DDBJ databases">
        <title>Rhizophora mucronata_Transcriptome.</title>
        <authorList>
            <person name="Meera S.P."/>
            <person name="Sreeshan A."/>
            <person name="Augustine A."/>
        </authorList>
    </citation>
    <scope>NUCLEOTIDE SEQUENCE</scope>
    <source>
        <tissue evidence="1">Leaf</tissue>
    </source>
</reference>
<evidence type="ECO:0000313" key="1">
    <source>
        <dbReference type="EMBL" id="MBX74169.1"/>
    </source>
</evidence>
<dbReference type="AlphaFoldDB" id="A0A2P2R4H4"/>
<organism evidence="1">
    <name type="scientific">Rhizophora mucronata</name>
    <name type="common">Asiatic mangrove</name>
    <dbReference type="NCBI Taxonomy" id="61149"/>
    <lineage>
        <taxon>Eukaryota</taxon>
        <taxon>Viridiplantae</taxon>
        <taxon>Streptophyta</taxon>
        <taxon>Embryophyta</taxon>
        <taxon>Tracheophyta</taxon>
        <taxon>Spermatophyta</taxon>
        <taxon>Magnoliopsida</taxon>
        <taxon>eudicotyledons</taxon>
        <taxon>Gunneridae</taxon>
        <taxon>Pentapetalae</taxon>
        <taxon>rosids</taxon>
        <taxon>fabids</taxon>
        <taxon>Malpighiales</taxon>
        <taxon>Rhizophoraceae</taxon>
        <taxon>Rhizophora</taxon>
    </lineage>
</organism>
<sequence>MSYASCSNRKIKMPPLHCYATQQNR</sequence>
<accession>A0A2P2R4H4</accession>
<dbReference type="EMBL" id="GGEC01093685">
    <property type="protein sequence ID" value="MBX74169.1"/>
    <property type="molecule type" value="Transcribed_RNA"/>
</dbReference>